<dbReference type="Proteomes" id="UP000035058">
    <property type="component" value="Unassembled WGS sequence"/>
</dbReference>
<evidence type="ECO:0000313" key="3">
    <source>
        <dbReference type="Proteomes" id="UP000035058"/>
    </source>
</evidence>
<dbReference type="AlphaFoldDB" id="K6XUD8"/>
<name>K6XUD8_9ACTN</name>
<keyword evidence="1" id="KW-0472">Membrane</keyword>
<comment type="caution">
    <text evidence="2">The sequence shown here is derived from an EMBL/GenBank/DDBJ whole genome shotgun (WGS) entry which is preliminary data.</text>
</comment>
<reference evidence="2 3" key="1">
    <citation type="submission" date="2012-08" db="EMBL/GenBank/DDBJ databases">
        <title>Whole genome shotgun sequence of Gordonia namibiensis NBRC 108229.</title>
        <authorList>
            <person name="Isaki-Nakamura S."/>
            <person name="Hosoyama A."/>
            <person name="Tsuchikane K."/>
            <person name="Katsumata H."/>
            <person name="Baba S."/>
            <person name="Yamazaki S."/>
            <person name="Fujita N."/>
        </authorList>
    </citation>
    <scope>NUCLEOTIDE SEQUENCE [LARGE SCALE GENOMIC DNA]</scope>
    <source>
        <strain evidence="2 3">NBRC 108229</strain>
    </source>
</reference>
<keyword evidence="1" id="KW-0812">Transmembrane</keyword>
<gene>
    <name evidence="2" type="ORF">GONAM_54_00880</name>
</gene>
<protein>
    <submittedName>
        <fullName evidence="2">Uncharacterized protein</fullName>
    </submittedName>
</protein>
<keyword evidence="3" id="KW-1185">Reference proteome</keyword>
<organism evidence="2 3">
    <name type="scientific">Gordonia namibiensis NBRC 108229</name>
    <dbReference type="NCBI Taxonomy" id="1208314"/>
    <lineage>
        <taxon>Bacteria</taxon>
        <taxon>Bacillati</taxon>
        <taxon>Actinomycetota</taxon>
        <taxon>Actinomycetes</taxon>
        <taxon>Mycobacteriales</taxon>
        <taxon>Gordoniaceae</taxon>
        <taxon>Gordonia</taxon>
    </lineage>
</organism>
<keyword evidence="1" id="KW-1133">Transmembrane helix</keyword>
<proteinExistence type="predicted"/>
<sequence>MSSKWRLGVAPVRYPQGGRVTTVMLILVLTTGVVASVCAILAAFTYLRRGRDPVAADRDARRWLLGVAIFGISAIVLRFVWLLLL</sequence>
<evidence type="ECO:0000256" key="1">
    <source>
        <dbReference type="SAM" id="Phobius"/>
    </source>
</evidence>
<evidence type="ECO:0000313" key="2">
    <source>
        <dbReference type="EMBL" id="GAC02460.1"/>
    </source>
</evidence>
<feature type="transmembrane region" description="Helical" evidence="1">
    <location>
        <begin position="20"/>
        <end position="42"/>
    </location>
</feature>
<feature type="transmembrane region" description="Helical" evidence="1">
    <location>
        <begin position="63"/>
        <end position="84"/>
    </location>
</feature>
<accession>K6XUD8</accession>
<dbReference type="EMBL" id="BAHE01000054">
    <property type="protein sequence ID" value="GAC02460.1"/>
    <property type="molecule type" value="Genomic_DNA"/>
</dbReference>